<keyword evidence="1" id="KW-0472">Membrane</keyword>
<feature type="transmembrane region" description="Helical" evidence="1">
    <location>
        <begin position="102"/>
        <end position="119"/>
    </location>
</feature>
<keyword evidence="3" id="KW-1185">Reference proteome</keyword>
<dbReference type="RefSeq" id="WP_262841267.1">
    <property type="nucleotide sequence ID" value="NZ_JANZYP010000004.1"/>
</dbReference>
<feature type="transmembrane region" description="Helical" evidence="1">
    <location>
        <begin position="44"/>
        <end position="64"/>
    </location>
</feature>
<feature type="transmembrane region" description="Helical" evidence="1">
    <location>
        <begin position="76"/>
        <end position="96"/>
    </location>
</feature>
<keyword evidence="1" id="KW-1133">Transmembrane helix</keyword>
<gene>
    <name evidence="2" type="ORF">ACFO8L_06670</name>
</gene>
<proteinExistence type="predicted"/>
<reference evidence="3" key="1">
    <citation type="journal article" date="2019" name="Int. J. Syst. Evol. Microbiol.">
        <title>The Global Catalogue of Microorganisms (GCM) 10K type strain sequencing project: providing services to taxonomists for standard genome sequencing and annotation.</title>
        <authorList>
            <consortium name="The Broad Institute Genomics Platform"/>
            <consortium name="The Broad Institute Genome Sequencing Center for Infectious Disease"/>
            <person name="Wu L."/>
            <person name="Ma J."/>
        </authorList>
    </citation>
    <scope>NUCLEOTIDE SEQUENCE [LARGE SCALE GENOMIC DNA]</scope>
    <source>
        <strain evidence="3">CCUG 49560</strain>
    </source>
</reference>
<keyword evidence="1" id="KW-0812">Transmembrane</keyword>
<dbReference type="EMBL" id="JBHSFN010000003">
    <property type="protein sequence ID" value="MFC4585745.1"/>
    <property type="molecule type" value="Genomic_DNA"/>
</dbReference>
<evidence type="ECO:0000313" key="2">
    <source>
        <dbReference type="EMBL" id="MFC4585745.1"/>
    </source>
</evidence>
<dbReference type="Proteomes" id="UP001595891">
    <property type="component" value="Unassembled WGS sequence"/>
</dbReference>
<comment type="caution">
    <text evidence="2">The sequence shown here is derived from an EMBL/GenBank/DDBJ whole genome shotgun (WGS) entry which is preliminary data.</text>
</comment>
<accession>A0ABV9EA07</accession>
<feature type="transmembrane region" description="Helical" evidence="1">
    <location>
        <begin position="21"/>
        <end position="38"/>
    </location>
</feature>
<name>A0ABV9EA07_9ACTN</name>
<sequence>MTLESDRPAEPERTTAGKAPMWLRVLSVPVAVVVALGFADSDGWAMGVFAGVMFGWLAFTIIIWDRYSPWIRRHPVIDGLIDGPYIFLSVTAVTSLSAQTRWAIAGAGSLVFIAARYWAHRHQTRSAAMLASRPPAPAAEDAPVS</sequence>
<evidence type="ECO:0000313" key="3">
    <source>
        <dbReference type="Proteomes" id="UP001595891"/>
    </source>
</evidence>
<evidence type="ECO:0000256" key="1">
    <source>
        <dbReference type="SAM" id="Phobius"/>
    </source>
</evidence>
<protein>
    <submittedName>
        <fullName evidence="2">Uncharacterized protein</fullName>
    </submittedName>
</protein>
<organism evidence="2 3">
    <name type="scientific">Sphaerisporangium corydalis</name>
    <dbReference type="NCBI Taxonomy" id="1441875"/>
    <lineage>
        <taxon>Bacteria</taxon>
        <taxon>Bacillati</taxon>
        <taxon>Actinomycetota</taxon>
        <taxon>Actinomycetes</taxon>
        <taxon>Streptosporangiales</taxon>
        <taxon>Streptosporangiaceae</taxon>
        <taxon>Sphaerisporangium</taxon>
    </lineage>
</organism>